<dbReference type="AlphaFoldDB" id="A0A0R2NB32"/>
<dbReference type="Gene3D" id="2.40.50.100">
    <property type="match status" value="1"/>
</dbReference>
<organism evidence="3 4">
    <name type="scientific">Lactiplantibacillus fabifermentans DSM 21115</name>
    <dbReference type="NCBI Taxonomy" id="1413187"/>
    <lineage>
        <taxon>Bacteria</taxon>
        <taxon>Bacillati</taxon>
        <taxon>Bacillota</taxon>
        <taxon>Bacilli</taxon>
        <taxon>Lactobacillales</taxon>
        <taxon>Lactobacillaceae</taxon>
        <taxon>Lactiplantibacillus</taxon>
    </lineage>
</organism>
<dbReference type="InterPro" id="IPR011053">
    <property type="entry name" value="Single_hybrid_motif"/>
</dbReference>
<dbReference type="CDD" id="cd06850">
    <property type="entry name" value="biotinyl_domain"/>
    <property type="match status" value="1"/>
</dbReference>
<dbReference type="PANTHER" id="PTHR45266">
    <property type="entry name" value="OXALOACETATE DECARBOXYLASE ALPHA CHAIN"/>
    <property type="match status" value="1"/>
</dbReference>
<reference evidence="3 4" key="1">
    <citation type="journal article" date="2015" name="Genome Announc.">
        <title>Expanding the biotechnology potential of lactobacilli through comparative genomics of 213 strains and associated genera.</title>
        <authorList>
            <person name="Sun Z."/>
            <person name="Harris H.M."/>
            <person name="McCann A."/>
            <person name="Guo C."/>
            <person name="Argimon S."/>
            <person name="Zhang W."/>
            <person name="Yang X."/>
            <person name="Jeffery I.B."/>
            <person name="Cooney J.C."/>
            <person name="Kagawa T.F."/>
            <person name="Liu W."/>
            <person name="Song Y."/>
            <person name="Salvetti E."/>
            <person name="Wrobel A."/>
            <person name="Rasinkangas P."/>
            <person name="Parkhill J."/>
            <person name="Rea M.C."/>
            <person name="O'Sullivan O."/>
            <person name="Ritari J."/>
            <person name="Douillard F.P."/>
            <person name="Paul Ross R."/>
            <person name="Yang R."/>
            <person name="Briner A.E."/>
            <person name="Felis G.E."/>
            <person name="de Vos W.M."/>
            <person name="Barrangou R."/>
            <person name="Klaenhammer T.R."/>
            <person name="Caufield P.W."/>
            <person name="Cui Y."/>
            <person name="Zhang H."/>
            <person name="O'Toole P.W."/>
        </authorList>
    </citation>
    <scope>NUCLEOTIDE SEQUENCE [LARGE SCALE GENOMIC DNA]</scope>
    <source>
        <strain evidence="3 4">DSM 21115</strain>
    </source>
</reference>
<name>A0A0R2NB32_9LACO</name>
<evidence type="ECO:0000259" key="2">
    <source>
        <dbReference type="PROSITE" id="PS50968"/>
    </source>
</evidence>
<evidence type="ECO:0000313" key="4">
    <source>
        <dbReference type="Proteomes" id="UP000050920"/>
    </source>
</evidence>
<proteinExistence type="predicted"/>
<keyword evidence="4" id="KW-1185">Reference proteome</keyword>
<protein>
    <submittedName>
        <fullName evidence="3">Acetyl-CoA carboxylase, biotin carboxyl carrier protein</fullName>
    </submittedName>
</protein>
<dbReference type="InterPro" id="IPR000089">
    <property type="entry name" value="Biotin_lipoyl"/>
</dbReference>
<feature type="domain" description="Lipoyl-binding" evidence="2">
    <location>
        <begin position="36"/>
        <end position="123"/>
    </location>
</feature>
<gene>
    <name evidence="3" type="ORF">DY78_GL002027</name>
</gene>
<evidence type="ECO:0000313" key="3">
    <source>
        <dbReference type="EMBL" id="KRO22508.1"/>
    </source>
</evidence>
<comment type="caution">
    <text evidence="3">The sequence shown here is derived from an EMBL/GenBank/DDBJ whole genome shotgun (WGS) entry which is preliminary data.</text>
</comment>
<evidence type="ECO:0000256" key="1">
    <source>
        <dbReference type="ARBA" id="ARBA00023267"/>
    </source>
</evidence>
<dbReference type="SUPFAM" id="SSF51230">
    <property type="entry name" value="Single hybrid motif"/>
    <property type="match status" value="1"/>
</dbReference>
<sequence length="126" mass="13517">MDLQDLDRLVAKYAAAGYEQIRVKAGDLEIEVKQPVANSVTPTTKPSVAATDVTVVKSPMVGVLHLASDVKVGQAVTHGQELGQIESMKLFNALPAPSDGTITAILVADQATVEFDQPLFEMRKDR</sequence>
<dbReference type="InterPro" id="IPR050709">
    <property type="entry name" value="Biotin_Carboxyl_Carrier/Decarb"/>
</dbReference>
<dbReference type="Pfam" id="PF00364">
    <property type="entry name" value="Biotin_lipoyl"/>
    <property type="match status" value="1"/>
</dbReference>
<accession>A0A0R2NB32</accession>
<dbReference type="PANTHER" id="PTHR45266:SF3">
    <property type="entry name" value="OXALOACETATE DECARBOXYLASE ALPHA CHAIN"/>
    <property type="match status" value="1"/>
</dbReference>
<dbReference type="Proteomes" id="UP000050920">
    <property type="component" value="Unassembled WGS sequence"/>
</dbReference>
<dbReference type="RefSeq" id="WP_024625990.1">
    <property type="nucleotide sequence ID" value="NZ_AYGX02000175.1"/>
</dbReference>
<dbReference type="PROSITE" id="PS50968">
    <property type="entry name" value="BIOTINYL_LIPOYL"/>
    <property type="match status" value="1"/>
</dbReference>
<dbReference type="EMBL" id="AYGX02000175">
    <property type="protein sequence ID" value="KRO22508.1"/>
    <property type="molecule type" value="Genomic_DNA"/>
</dbReference>
<keyword evidence="1" id="KW-0092">Biotin</keyword>